<dbReference type="Proteomes" id="UP000217334">
    <property type="component" value="Chromosome"/>
</dbReference>
<gene>
    <name evidence="1" type="ORF">CGC59_00825</name>
</gene>
<evidence type="ECO:0000313" key="2">
    <source>
        <dbReference type="Proteomes" id="UP000217334"/>
    </source>
</evidence>
<name>A0A250EZI3_CAPSP</name>
<dbReference type="AlphaFoldDB" id="A0A250EZI3"/>
<reference evidence="2" key="1">
    <citation type="submission" date="2017-06" db="EMBL/GenBank/DDBJ databases">
        <title>Capnocytophaga spp. assemblies.</title>
        <authorList>
            <person name="Gulvik C.A."/>
        </authorList>
    </citation>
    <scope>NUCLEOTIDE SEQUENCE [LARGE SCALE GENOMIC DNA]</scope>
    <source>
        <strain evidence="2">H4486</strain>
    </source>
</reference>
<evidence type="ECO:0008006" key="3">
    <source>
        <dbReference type="Google" id="ProtNLM"/>
    </source>
</evidence>
<protein>
    <recommendedName>
        <fullName evidence="3">Type VI secretion system baseplate subunit TssF</fullName>
    </recommendedName>
</protein>
<evidence type="ECO:0000313" key="1">
    <source>
        <dbReference type="EMBL" id="ATA78299.1"/>
    </source>
</evidence>
<sequence length="611" mass="70888">MKQDQIKNRMLKRASKMWGYSELESENAFDPVLELILSACASELEKLHFEQENSRTRITERILEVIFPDEVTGITPSQTLLQLTPVENNVQISRYNHFKAVKRIQNLYSPTEVKTMNIFFSPTLEMKLTTAQVKYLVFGNKILQQESFFYQEEVDQSDRNIPSGEFWVGLHAPEVEKLEDLCFYIDINNKEQKEFFNYYLQQVKVFCGDKEYELVEGYNIPTNNLEYEEVISKNYAGIDAIYNEVNRFYQGNFFTLKGSICPKKEEEGDTNIVSFIENYFFNDRIATEKDIVWLCFKFYEVITPKVLENVRIALNCIPVVNMYNTKKTKRIKGQLTIYPIIGDNTFLDIDYISDDDGRRYEVKDYQESTDDNVSFVLRRGGVARFDEQNTLGQLQHTLRLIRDETASFSAIGNDFAIDAELRQIGQNLASIYQNINKRNLSLNTNPFLIISSMNRELDKSFTFSYWHTAGEEGNDIKTGVSLECDKSNKTAIKSAITIRPSFGGRRGLTTSDKILEYRSTLLSRGRIVTIADVKTFAKSHFKHTIKGLEVQKGTKKDVSLKGGFKRTIDIYLNKNKEVEVSETEWEYLKDSFLIKLEKSSTNIYPYRIFEK</sequence>
<organism evidence="1 2">
    <name type="scientific">Capnocytophaga sputigena</name>
    <dbReference type="NCBI Taxonomy" id="1019"/>
    <lineage>
        <taxon>Bacteria</taxon>
        <taxon>Pseudomonadati</taxon>
        <taxon>Bacteroidota</taxon>
        <taxon>Flavobacteriia</taxon>
        <taxon>Flavobacteriales</taxon>
        <taxon>Flavobacteriaceae</taxon>
        <taxon>Capnocytophaga</taxon>
    </lineage>
</organism>
<accession>A0A250EZI3</accession>
<proteinExistence type="predicted"/>
<dbReference type="EMBL" id="CP022383">
    <property type="protein sequence ID" value="ATA78299.1"/>
    <property type="molecule type" value="Genomic_DNA"/>
</dbReference>